<feature type="compositionally biased region" description="Acidic residues" evidence="1">
    <location>
        <begin position="329"/>
        <end position="342"/>
    </location>
</feature>
<evidence type="ECO:0000313" key="4">
    <source>
        <dbReference type="EMBL" id="CAK6952168.1"/>
    </source>
</evidence>
<keyword evidence="2" id="KW-0472">Membrane</keyword>
<dbReference type="AlphaFoldDB" id="A0AAV1MZE7"/>
<keyword evidence="2" id="KW-0812">Transmembrane</keyword>
<dbReference type="Pfam" id="PF13908">
    <property type="entry name" value="Shisa_N"/>
    <property type="match status" value="1"/>
</dbReference>
<feature type="transmembrane region" description="Helical" evidence="2">
    <location>
        <begin position="56"/>
        <end position="89"/>
    </location>
</feature>
<dbReference type="PANTHER" id="PTHR31450:SF3">
    <property type="entry name" value="TYPE III ENDOSOME MEMBRANE PROTEIN TEMP"/>
    <property type="match status" value="1"/>
</dbReference>
<proteinExistence type="predicted"/>
<keyword evidence="2" id="KW-1133">Transmembrane helix</keyword>
<accession>A0AAV1MZE7</accession>
<evidence type="ECO:0000313" key="5">
    <source>
        <dbReference type="Proteomes" id="UP001314229"/>
    </source>
</evidence>
<protein>
    <recommendedName>
        <fullName evidence="3">Shisa N-terminal domain-containing protein</fullName>
    </recommendedName>
</protein>
<organism evidence="4 5">
    <name type="scientific">Scomber scombrus</name>
    <name type="common">Atlantic mackerel</name>
    <name type="synonym">Scomber vernalis</name>
    <dbReference type="NCBI Taxonomy" id="13677"/>
    <lineage>
        <taxon>Eukaryota</taxon>
        <taxon>Metazoa</taxon>
        <taxon>Chordata</taxon>
        <taxon>Craniata</taxon>
        <taxon>Vertebrata</taxon>
        <taxon>Euteleostomi</taxon>
        <taxon>Actinopterygii</taxon>
        <taxon>Neopterygii</taxon>
        <taxon>Teleostei</taxon>
        <taxon>Neoteleostei</taxon>
        <taxon>Acanthomorphata</taxon>
        <taxon>Pelagiaria</taxon>
        <taxon>Scombriformes</taxon>
        <taxon>Scombridae</taxon>
        <taxon>Scomber</taxon>
    </lineage>
</organism>
<feature type="region of interest" description="Disordered" evidence="1">
    <location>
        <begin position="321"/>
        <end position="349"/>
    </location>
</feature>
<dbReference type="Proteomes" id="UP001314229">
    <property type="component" value="Unassembled WGS sequence"/>
</dbReference>
<comment type="caution">
    <text evidence="4">The sequence shown here is derived from an EMBL/GenBank/DDBJ whole genome shotgun (WGS) entry which is preliminary data.</text>
</comment>
<evidence type="ECO:0000256" key="1">
    <source>
        <dbReference type="SAM" id="MobiDB-lite"/>
    </source>
</evidence>
<dbReference type="EMBL" id="CAWUFR010000009">
    <property type="protein sequence ID" value="CAK6952168.1"/>
    <property type="molecule type" value="Genomic_DNA"/>
</dbReference>
<sequence>MSAECSSYYSADGVFVDGFSCPKTGNAAVAVYCCGFNDVKYCCDDPNSFFPYEYGYMWWLSIGALVGLSIAAVVLLAFLVTVCVLCYLFIATKPSRLDNGLPLRVPAGDPSEGTSHARATGASGPQGFRKHFMSSKLHCDNQPPDPERLFQRCFTATVTGVKDAEMGWWSFKIIVVIFFCEVFVRKTHSASVLDVEGHKGSQRHLLMEEDNLVTSNTTDILRALDSEEGKKRPEMSYLAAGLGTVLTMSLLIVMAVKFRLFHRFMASYRHSLLQEADGVSQYGQDDMSFPSSVSGRIGIGIGNELEEDDDGFIEDNYIQTSEKDRADREIEDAEEGIEDSDDDLHFTIG</sequence>
<dbReference type="InterPro" id="IPR053891">
    <property type="entry name" value="Shisa_N"/>
</dbReference>
<dbReference type="Pfam" id="PF15176">
    <property type="entry name" value="LRR19-TM"/>
    <property type="match status" value="1"/>
</dbReference>
<reference evidence="4 5" key="1">
    <citation type="submission" date="2024-01" db="EMBL/GenBank/DDBJ databases">
        <authorList>
            <person name="Alioto T."/>
            <person name="Alioto T."/>
            <person name="Gomez Garrido J."/>
        </authorList>
    </citation>
    <scope>NUCLEOTIDE SEQUENCE [LARGE SCALE GENOMIC DNA]</scope>
</reference>
<feature type="transmembrane region" description="Helical" evidence="2">
    <location>
        <begin position="235"/>
        <end position="256"/>
    </location>
</feature>
<evidence type="ECO:0000259" key="3">
    <source>
        <dbReference type="Pfam" id="PF13908"/>
    </source>
</evidence>
<dbReference type="PANTHER" id="PTHR31450">
    <property type="entry name" value="LEUCINE-RICH REPEAT-CONTAINING PROTEIN 19 LRRC19 FAMILY MEMBER"/>
    <property type="match status" value="1"/>
</dbReference>
<evidence type="ECO:0000256" key="2">
    <source>
        <dbReference type="SAM" id="Phobius"/>
    </source>
</evidence>
<keyword evidence="5" id="KW-1185">Reference proteome</keyword>
<name>A0AAV1MZE7_SCOSC</name>
<gene>
    <name evidence="4" type="ORF">FSCOSCO3_A017790</name>
</gene>
<feature type="domain" description="Shisa N-terminal" evidence="3">
    <location>
        <begin position="4"/>
        <end position="47"/>
    </location>
</feature>